<evidence type="ECO:0000313" key="1">
    <source>
        <dbReference type="EMBL" id="MFK2855413.1"/>
    </source>
</evidence>
<keyword evidence="2" id="KW-1185">Reference proteome</keyword>
<sequence>MNLVPITYSRVKELKSDAKHLSRKGAGGYQVLLEQSAQRAGFHHWHHVMLSLKQTEEARATPQHGKSLSAAEVAKLVDGGEFLFAGDANATGFFFREADPALRAESQASIIALAGMLGIESIDELKRIFVKAKPWAREYFKALAETSTSSRWRSETDFLFFLVLLGAQADYIAVADLIDLGWGKSLALETLQAARDFRRKFH</sequence>
<accession>A0ABW8IJM0</accession>
<reference evidence="1 2" key="1">
    <citation type="submission" date="2020-10" db="EMBL/GenBank/DDBJ databases">
        <title>Phylogeny of dyella-like bacteria.</title>
        <authorList>
            <person name="Fu J."/>
        </authorList>
    </citation>
    <scope>NUCLEOTIDE SEQUENCE [LARGE SCALE GENOMIC DNA]</scope>
    <source>
        <strain evidence="1 2">DHG40</strain>
    </source>
</reference>
<proteinExistence type="predicted"/>
<comment type="caution">
    <text evidence="1">The sequence shown here is derived from an EMBL/GenBank/DDBJ whole genome shotgun (WGS) entry which is preliminary data.</text>
</comment>
<name>A0ABW8IJM0_9GAMM</name>
<dbReference type="EMBL" id="JADIKI010000023">
    <property type="protein sequence ID" value="MFK2855413.1"/>
    <property type="molecule type" value="Genomic_DNA"/>
</dbReference>
<dbReference type="RefSeq" id="WP_380012224.1">
    <property type="nucleotide sequence ID" value="NZ_JADIKI010000023.1"/>
</dbReference>
<gene>
    <name evidence="1" type="ORF">ISP18_12495</name>
</gene>
<dbReference type="Proteomes" id="UP001620409">
    <property type="component" value="Unassembled WGS sequence"/>
</dbReference>
<organism evidence="1 2">
    <name type="scientific">Dyella humi</name>
    <dbReference type="NCBI Taxonomy" id="1770547"/>
    <lineage>
        <taxon>Bacteria</taxon>
        <taxon>Pseudomonadati</taxon>
        <taxon>Pseudomonadota</taxon>
        <taxon>Gammaproteobacteria</taxon>
        <taxon>Lysobacterales</taxon>
        <taxon>Rhodanobacteraceae</taxon>
        <taxon>Dyella</taxon>
    </lineage>
</organism>
<evidence type="ECO:0000313" key="2">
    <source>
        <dbReference type="Proteomes" id="UP001620409"/>
    </source>
</evidence>
<protein>
    <submittedName>
        <fullName evidence="1">Uncharacterized protein</fullName>
    </submittedName>
</protein>